<reference evidence="2" key="1">
    <citation type="journal article" date="2021" name="PeerJ">
        <title>Extensive microbial diversity within the chicken gut microbiome revealed by metagenomics and culture.</title>
        <authorList>
            <person name="Gilroy R."/>
            <person name="Ravi A."/>
            <person name="Getino M."/>
            <person name="Pursley I."/>
            <person name="Horton D.L."/>
            <person name="Alikhan N.F."/>
            <person name="Baker D."/>
            <person name="Gharbi K."/>
            <person name="Hall N."/>
            <person name="Watson M."/>
            <person name="Adriaenssens E.M."/>
            <person name="Foster-Nyarko E."/>
            <person name="Jarju S."/>
            <person name="Secka A."/>
            <person name="Antonio M."/>
            <person name="Oren A."/>
            <person name="Chaudhuri R.R."/>
            <person name="La Ragione R."/>
            <person name="Hildebrand F."/>
            <person name="Pallen M.J."/>
        </authorList>
    </citation>
    <scope>NUCLEOTIDE SEQUENCE</scope>
    <source>
        <strain evidence="2">B3-3758</strain>
    </source>
</reference>
<keyword evidence="1" id="KW-0812">Transmembrane</keyword>
<sequence>MKDEKPDPIEEVQEQLAELIATVNSLAEKGTATAERQPDERFQKTLSTAVVKAVQDLLEARQRKFEEADKGKMTINEILQEILGQYDDICGKAKGFYQIYQGADARFKHIDESLQKISGNQKILYGMMKTIKQAHNMKPDNEYKHPAMPSGFKNRLKYFAFSLPLYGLKRVYLSRHTRLYVKICLFCIWVITIATAAFIAYDNAVLRKENATIMQLLHMNLK</sequence>
<evidence type="ECO:0000256" key="1">
    <source>
        <dbReference type="SAM" id="Phobius"/>
    </source>
</evidence>
<evidence type="ECO:0008006" key="4">
    <source>
        <dbReference type="Google" id="ProtNLM"/>
    </source>
</evidence>
<comment type="caution">
    <text evidence="2">The sequence shown here is derived from an EMBL/GenBank/DDBJ whole genome shotgun (WGS) entry which is preliminary data.</text>
</comment>
<reference evidence="2" key="2">
    <citation type="submission" date="2021-04" db="EMBL/GenBank/DDBJ databases">
        <authorList>
            <person name="Gilroy R."/>
        </authorList>
    </citation>
    <scope>NUCLEOTIDE SEQUENCE</scope>
    <source>
        <strain evidence="2">B3-3758</strain>
    </source>
</reference>
<evidence type="ECO:0000313" key="2">
    <source>
        <dbReference type="EMBL" id="MBU3814158.1"/>
    </source>
</evidence>
<proteinExistence type="predicted"/>
<protein>
    <recommendedName>
        <fullName evidence="4">Transmembrane protein</fullName>
    </recommendedName>
</protein>
<feature type="transmembrane region" description="Helical" evidence="1">
    <location>
        <begin position="179"/>
        <end position="201"/>
    </location>
</feature>
<accession>A0A9E2NNM1</accession>
<keyword evidence="1" id="KW-0472">Membrane</keyword>
<evidence type="ECO:0000313" key="3">
    <source>
        <dbReference type="Proteomes" id="UP000824236"/>
    </source>
</evidence>
<dbReference type="AlphaFoldDB" id="A0A9E2NNM1"/>
<dbReference type="EMBL" id="JAHLFO010000090">
    <property type="protein sequence ID" value="MBU3814158.1"/>
    <property type="molecule type" value="Genomic_DNA"/>
</dbReference>
<gene>
    <name evidence="2" type="ORF">H9791_06555</name>
</gene>
<dbReference type="Proteomes" id="UP000824236">
    <property type="component" value="Unassembled WGS sequence"/>
</dbReference>
<keyword evidence="1" id="KW-1133">Transmembrane helix</keyword>
<organism evidence="2 3">
    <name type="scientific">Candidatus Bacteroides intestinipullorum</name>
    <dbReference type="NCBI Taxonomy" id="2838471"/>
    <lineage>
        <taxon>Bacteria</taxon>
        <taxon>Pseudomonadati</taxon>
        <taxon>Bacteroidota</taxon>
        <taxon>Bacteroidia</taxon>
        <taxon>Bacteroidales</taxon>
        <taxon>Bacteroidaceae</taxon>
        <taxon>Bacteroides</taxon>
    </lineage>
</organism>
<name>A0A9E2NNM1_9BACE</name>